<protein>
    <recommendedName>
        <fullName evidence="8">Myosin-binding protein H</fullName>
    </recommendedName>
    <alternativeName>
        <fullName evidence="9">H-protein</fullName>
    </alternativeName>
</protein>
<feature type="domain" description="Fibronectin type-III" evidence="12">
    <location>
        <begin position="362"/>
        <end position="456"/>
    </location>
</feature>
<keyword evidence="2" id="KW-0677">Repeat</keyword>
<dbReference type="SMART" id="SM00060">
    <property type="entry name" value="FN3"/>
    <property type="match status" value="2"/>
</dbReference>
<feature type="compositionally biased region" description="Low complexity" evidence="10">
    <location>
        <begin position="67"/>
        <end position="149"/>
    </location>
</feature>
<evidence type="ECO:0000259" key="11">
    <source>
        <dbReference type="PROSITE" id="PS50835"/>
    </source>
</evidence>
<evidence type="ECO:0000259" key="12">
    <source>
        <dbReference type="PROSITE" id="PS50853"/>
    </source>
</evidence>
<comment type="function">
    <text evidence="7">Binds to myosin; probably involved in interaction with thick myofilaments in the A-band.</text>
</comment>
<dbReference type="InterPro" id="IPR036179">
    <property type="entry name" value="Ig-like_dom_sf"/>
</dbReference>
<dbReference type="PROSITE" id="PS50835">
    <property type="entry name" value="IG_LIKE"/>
    <property type="match status" value="2"/>
</dbReference>
<dbReference type="GeneTree" id="ENSGT00940000158040"/>
<dbReference type="GO" id="GO:0032982">
    <property type="term" value="C:myosin filament"/>
    <property type="evidence" value="ECO:0007669"/>
    <property type="project" value="UniProtKB-KW"/>
</dbReference>
<evidence type="ECO:0000256" key="3">
    <source>
        <dbReference type="ARBA" id="ARBA00022889"/>
    </source>
</evidence>
<proteinExistence type="inferred from homology"/>
<dbReference type="InterPro" id="IPR036116">
    <property type="entry name" value="FN3_sf"/>
</dbReference>
<dbReference type="PANTHER" id="PTHR13817:SF49">
    <property type="entry name" value="MYOSIN-BINDING PROTEIN H"/>
    <property type="match status" value="1"/>
</dbReference>
<keyword evidence="3" id="KW-0130">Cell adhesion</keyword>
<dbReference type="AlphaFoldDB" id="A0A4W6EQM5"/>
<feature type="domain" description="Fibronectin type-III" evidence="12">
    <location>
        <begin position="166"/>
        <end position="265"/>
    </location>
</feature>
<evidence type="ECO:0000256" key="4">
    <source>
        <dbReference type="ARBA" id="ARBA00023179"/>
    </source>
</evidence>
<evidence type="ECO:0000313" key="13">
    <source>
        <dbReference type="Ensembl" id="ENSLCAP00010039486.1"/>
    </source>
</evidence>
<feature type="domain" description="Ig-like" evidence="11">
    <location>
        <begin position="475"/>
        <end position="559"/>
    </location>
</feature>
<evidence type="ECO:0000256" key="5">
    <source>
        <dbReference type="ARBA" id="ARBA00023319"/>
    </source>
</evidence>
<reference evidence="13" key="2">
    <citation type="submission" date="2025-08" db="UniProtKB">
        <authorList>
            <consortium name="Ensembl"/>
        </authorList>
    </citation>
    <scope>IDENTIFICATION</scope>
</reference>
<reference evidence="13" key="3">
    <citation type="submission" date="2025-09" db="UniProtKB">
        <authorList>
            <consortium name="Ensembl"/>
        </authorList>
    </citation>
    <scope>IDENTIFICATION</scope>
</reference>
<dbReference type="FunFam" id="2.60.40.10:FF:000062">
    <property type="entry name" value="Myosin-binding protein C, slow type"/>
    <property type="match status" value="1"/>
</dbReference>
<evidence type="ECO:0000313" key="14">
    <source>
        <dbReference type="Proteomes" id="UP000314980"/>
    </source>
</evidence>
<feature type="domain" description="Ig-like" evidence="11">
    <location>
        <begin position="265"/>
        <end position="353"/>
    </location>
</feature>
<dbReference type="InterPro" id="IPR003598">
    <property type="entry name" value="Ig_sub2"/>
</dbReference>
<evidence type="ECO:0000256" key="10">
    <source>
        <dbReference type="SAM" id="MobiDB-lite"/>
    </source>
</evidence>
<keyword evidence="5" id="KW-0393">Immunoglobulin domain</keyword>
<dbReference type="Gene3D" id="2.60.40.10">
    <property type="entry name" value="Immunoglobulins"/>
    <property type="match status" value="4"/>
</dbReference>
<keyword evidence="4" id="KW-0514">Muscle protein</keyword>
<dbReference type="Pfam" id="PF00041">
    <property type="entry name" value="fn3"/>
    <property type="match status" value="2"/>
</dbReference>
<dbReference type="FunFam" id="2.60.40.10:FF:000031">
    <property type="entry name" value="Myosin-binding protein C, slow type"/>
    <property type="match status" value="1"/>
</dbReference>
<evidence type="ECO:0000256" key="8">
    <source>
        <dbReference type="ARBA" id="ARBA00071968"/>
    </source>
</evidence>
<evidence type="ECO:0000256" key="6">
    <source>
        <dbReference type="ARBA" id="ARBA00038352"/>
    </source>
</evidence>
<keyword evidence="14" id="KW-1185">Reference proteome</keyword>
<accession>A0A4W6EQM5</accession>
<name>A0A4W6EQM5_LATCA</name>
<dbReference type="InParanoid" id="A0A4W6EQM5"/>
<dbReference type="InterPro" id="IPR007110">
    <property type="entry name" value="Ig-like_dom"/>
</dbReference>
<feature type="region of interest" description="Disordered" evidence="10">
    <location>
        <begin position="31"/>
        <end position="169"/>
    </location>
</feature>
<dbReference type="InterPro" id="IPR003961">
    <property type="entry name" value="FN3_dom"/>
</dbReference>
<dbReference type="InterPro" id="IPR013098">
    <property type="entry name" value="Ig_I-set"/>
</dbReference>
<sequence>MGGVSRAQAHHLSHIYIYYLTPSRLLHPEDCPSFSTMPGKPAPIKKSPAKKAADKAPEPAPEPEPAPAAEAPPAEPAPVETAPPEAAAAAAAEAAPPAEGEAVPAAPAEDAPAAEGSVPAAAPAAEDGAAAPAADAPADAAPAEAAVVEEPPKAPTPPPPAVPTSAPLDVSVDDVNDSSLTIKWKTPETIGDSGLDGYTIEYCKDGTTDWVVSNEQLTPANRYCIKNLTAGDLLHVRVVAVNPGGRSEPGALAEPVPIREIVDRPKIRMPRILRSRYIRQVGEQINLVIPFLGKPKPVVSWLKDGQPVDTKRVNIRNSDKDSIIFIRTAQREDSGVYEMAVKVDSFEDKALLTLQIVELPGPPASVKLVDTWGFNAALEWTPPKDNGNTDITGYTVQKADRKTGEWFTVLEHYHRLTATVSDLIMGNSYSFRVFAENQVGISETSAVTKEVATIQKTGIVYKPPEYPEHDFSEAPKFTTTLNDRAATVGYTTKLLCSVRGSPKPKIEWLKNQMVIGDDPKFRQLSNQGICSLEIRKPCSFDGGVYTCRAKNAQGEATVSCKLEVKQVILPEADKEKGK</sequence>
<dbReference type="SUPFAM" id="SSF49265">
    <property type="entry name" value="Fibronectin type III"/>
    <property type="match status" value="1"/>
</dbReference>
<dbReference type="InterPro" id="IPR050964">
    <property type="entry name" value="Striated_Muscle_Regulatory"/>
</dbReference>
<reference evidence="14" key="1">
    <citation type="submission" date="2015-09" db="EMBL/GenBank/DDBJ databases">
        <authorList>
            <person name="Sai Rama Sridatta P."/>
        </authorList>
    </citation>
    <scope>NUCLEOTIDE SEQUENCE [LARGE SCALE GENOMIC DNA]</scope>
</reference>
<keyword evidence="1" id="KW-0787">Thick filament</keyword>
<dbReference type="STRING" id="8187.ENSLCAP00010039486"/>
<dbReference type="Proteomes" id="UP000314980">
    <property type="component" value="Unassembled WGS sequence"/>
</dbReference>
<dbReference type="SMART" id="SM00409">
    <property type="entry name" value="IG"/>
    <property type="match status" value="2"/>
</dbReference>
<dbReference type="PANTHER" id="PTHR13817">
    <property type="entry name" value="TITIN"/>
    <property type="match status" value="1"/>
</dbReference>
<evidence type="ECO:0000256" key="1">
    <source>
        <dbReference type="ARBA" id="ARBA00022433"/>
    </source>
</evidence>
<dbReference type="InterPro" id="IPR003599">
    <property type="entry name" value="Ig_sub"/>
</dbReference>
<comment type="similarity">
    <text evidence="6">Belongs to the immunoglobulin superfamily. MyBP family.</text>
</comment>
<evidence type="ECO:0000256" key="7">
    <source>
        <dbReference type="ARBA" id="ARBA00060255"/>
    </source>
</evidence>
<dbReference type="SMART" id="SM00408">
    <property type="entry name" value="IGc2"/>
    <property type="match status" value="2"/>
</dbReference>
<dbReference type="InterPro" id="IPR013783">
    <property type="entry name" value="Ig-like_fold"/>
</dbReference>
<dbReference type="CDD" id="cd00063">
    <property type="entry name" value="FN3"/>
    <property type="match status" value="2"/>
</dbReference>
<dbReference type="FunFam" id="2.60.40.10:FF:000557">
    <property type="entry name" value="Myosin binding protein Ha"/>
    <property type="match status" value="1"/>
</dbReference>
<evidence type="ECO:0000256" key="2">
    <source>
        <dbReference type="ARBA" id="ARBA00022737"/>
    </source>
</evidence>
<dbReference type="GO" id="GO:0007155">
    <property type="term" value="P:cell adhesion"/>
    <property type="evidence" value="ECO:0007669"/>
    <property type="project" value="UniProtKB-KW"/>
</dbReference>
<feature type="compositionally biased region" description="Pro residues" evidence="10">
    <location>
        <begin position="153"/>
        <end position="162"/>
    </location>
</feature>
<gene>
    <name evidence="13" type="primary">MYBPH</name>
</gene>
<dbReference type="Ensembl" id="ENSLCAT00010040417.1">
    <property type="protein sequence ID" value="ENSLCAP00010039486.1"/>
    <property type="gene ID" value="ENSLCAG00010018449.1"/>
</dbReference>
<dbReference type="FunCoup" id="A0A4W6EQM5">
    <property type="interactions" value="707"/>
</dbReference>
<dbReference type="FunFam" id="2.60.40.10:FF:000225">
    <property type="entry name" value="Myosin-binding protein C, cardiac-type"/>
    <property type="match status" value="1"/>
</dbReference>
<dbReference type="PRINTS" id="PR00014">
    <property type="entry name" value="FNTYPEIII"/>
</dbReference>
<evidence type="ECO:0000256" key="9">
    <source>
        <dbReference type="ARBA" id="ARBA00078133"/>
    </source>
</evidence>
<organism evidence="13 14">
    <name type="scientific">Lates calcarifer</name>
    <name type="common">Barramundi</name>
    <name type="synonym">Holocentrus calcarifer</name>
    <dbReference type="NCBI Taxonomy" id="8187"/>
    <lineage>
        <taxon>Eukaryota</taxon>
        <taxon>Metazoa</taxon>
        <taxon>Chordata</taxon>
        <taxon>Craniata</taxon>
        <taxon>Vertebrata</taxon>
        <taxon>Euteleostomi</taxon>
        <taxon>Actinopterygii</taxon>
        <taxon>Neopterygii</taxon>
        <taxon>Teleostei</taxon>
        <taxon>Neoteleostei</taxon>
        <taxon>Acanthomorphata</taxon>
        <taxon>Carangaria</taxon>
        <taxon>Carangaria incertae sedis</taxon>
        <taxon>Centropomidae</taxon>
        <taxon>Lates</taxon>
    </lineage>
</organism>
<dbReference type="SUPFAM" id="SSF48726">
    <property type="entry name" value="Immunoglobulin"/>
    <property type="match status" value="2"/>
</dbReference>
<dbReference type="PROSITE" id="PS50853">
    <property type="entry name" value="FN3"/>
    <property type="match status" value="2"/>
</dbReference>
<dbReference type="Pfam" id="PF07679">
    <property type="entry name" value="I-set"/>
    <property type="match status" value="2"/>
</dbReference>